<dbReference type="InterPro" id="IPR006139">
    <property type="entry name" value="D-isomer_2_OHA_DH_cat_dom"/>
</dbReference>
<evidence type="ECO:0000259" key="5">
    <source>
        <dbReference type="Pfam" id="PF00389"/>
    </source>
</evidence>
<dbReference type="PANTHER" id="PTHR42789:SF1">
    <property type="entry name" value="D-ISOMER SPECIFIC 2-HYDROXYACID DEHYDROGENASE FAMILY PROTEIN (AFU_ORTHOLOGUE AFUA_6G10090)"/>
    <property type="match status" value="1"/>
</dbReference>
<dbReference type="InterPro" id="IPR029753">
    <property type="entry name" value="D-isomer_DH_CS"/>
</dbReference>
<accession>A0A2W7NXC5</accession>
<keyword evidence="3" id="KW-0520">NAD</keyword>
<dbReference type="GO" id="GO:0051287">
    <property type="term" value="F:NAD binding"/>
    <property type="evidence" value="ECO:0007669"/>
    <property type="project" value="InterPro"/>
</dbReference>
<reference evidence="7" key="1">
    <citation type="submission" date="2018-06" db="EMBL/GenBank/DDBJ databases">
        <title>Genomic Encyclopedia of Type Strains, Phase IV (KMG-V): Genome sequencing to study the core and pangenomes of soil and plant-associated prokaryotes.</title>
        <authorList>
            <person name="Whitman W."/>
        </authorList>
    </citation>
    <scope>NUCLEOTIDE SEQUENCE [LARGE SCALE GENOMIC DNA]</scope>
    <source>
        <strain evidence="7">MLR2-44</strain>
    </source>
</reference>
<comment type="similarity">
    <text evidence="1 4">Belongs to the D-isomer specific 2-hydroxyacid dehydrogenase family.</text>
</comment>
<protein>
    <submittedName>
        <fullName evidence="7">(S)-sulfolactate dehydrogenase</fullName>
    </submittedName>
</protein>
<evidence type="ECO:0000256" key="4">
    <source>
        <dbReference type="RuleBase" id="RU003719"/>
    </source>
</evidence>
<dbReference type="FunFam" id="3.40.50.720:FF:000041">
    <property type="entry name" value="D-3-phosphoglycerate dehydrogenase"/>
    <property type="match status" value="1"/>
</dbReference>
<keyword evidence="8" id="KW-1185">Reference proteome</keyword>
<evidence type="ECO:0000313" key="7">
    <source>
        <dbReference type="EMBL" id="PZX26742.1"/>
    </source>
</evidence>
<dbReference type="InterPro" id="IPR036291">
    <property type="entry name" value="NAD(P)-bd_dom_sf"/>
</dbReference>
<dbReference type="AlphaFoldDB" id="A0A2W7NXC5"/>
<dbReference type="GO" id="GO:0047545">
    <property type="term" value="F:(S)-2-hydroxyglutarate dehydrogenase activity"/>
    <property type="evidence" value="ECO:0007669"/>
    <property type="project" value="UniProtKB-ARBA"/>
</dbReference>
<keyword evidence="2 4" id="KW-0560">Oxidoreductase</keyword>
<dbReference type="EMBL" id="QKZN01000006">
    <property type="protein sequence ID" value="PZX26742.1"/>
    <property type="molecule type" value="Genomic_DNA"/>
</dbReference>
<comment type="caution">
    <text evidence="7">The sequence shown here is derived from an EMBL/GenBank/DDBJ whole genome shotgun (WGS) entry which is preliminary data.</text>
</comment>
<feature type="domain" description="D-isomer specific 2-hydroxyacid dehydrogenase catalytic" evidence="5">
    <location>
        <begin position="4"/>
        <end position="307"/>
    </location>
</feature>
<dbReference type="GO" id="GO:0006564">
    <property type="term" value="P:L-serine biosynthetic process"/>
    <property type="evidence" value="ECO:0007669"/>
    <property type="project" value="UniProtKB-ARBA"/>
</dbReference>
<evidence type="ECO:0000259" key="6">
    <source>
        <dbReference type="Pfam" id="PF02826"/>
    </source>
</evidence>
<dbReference type="PROSITE" id="PS00670">
    <property type="entry name" value="D_2_HYDROXYACID_DH_2"/>
    <property type="match status" value="1"/>
</dbReference>
<name>A0A2W7NXC5_9BURK</name>
<feature type="domain" description="D-isomer specific 2-hydroxyacid dehydrogenase NAD-binding" evidence="6">
    <location>
        <begin position="118"/>
        <end position="283"/>
    </location>
</feature>
<evidence type="ECO:0000256" key="2">
    <source>
        <dbReference type="ARBA" id="ARBA00023002"/>
    </source>
</evidence>
<dbReference type="InterPro" id="IPR050857">
    <property type="entry name" value="D-2-hydroxyacid_DH"/>
</dbReference>
<dbReference type="Proteomes" id="UP000249638">
    <property type="component" value="Unassembled WGS sequence"/>
</dbReference>
<sequence>MKILIPELIHPRSLERLRKEHEVVFDPTLFARQGALLDAARDAQALIVRNRTQVRGELLDALGQCRAVGRLGVGLDNIDVPACQERGIEVIPALGANARSVAEYVVTCAMLLLRFSHYSVSDTLADGCWTRPATPEGHEVCGRTLGLVGFGSIGQLTGRLASRLDMRVVAHDAALRPGTSPDFPCEMLPLNELLAVSDVVSLHVPLMPETRSLINADRLAMMRPEAVLINAARGGIVDEAALARALTEKKLRAAALDVFDDEPLPGGSVLAGVPNLLLTPHVAGVTADSELRVCELVAQRVLGVLARTSGDATVLRQAPK</sequence>
<evidence type="ECO:0000256" key="3">
    <source>
        <dbReference type="ARBA" id="ARBA00023027"/>
    </source>
</evidence>
<dbReference type="SUPFAM" id="SSF52283">
    <property type="entry name" value="Formate/glycerate dehydrogenase catalytic domain-like"/>
    <property type="match status" value="1"/>
</dbReference>
<dbReference type="GO" id="GO:0004617">
    <property type="term" value="F:phosphoglycerate dehydrogenase activity"/>
    <property type="evidence" value="ECO:0007669"/>
    <property type="project" value="UniProtKB-ARBA"/>
</dbReference>
<proteinExistence type="inferred from homology"/>
<dbReference type="CDD" id="cd12173">
    <property type="entry name" value="PGDH_4"/>
    <property type="match status" value="1"/>
</dbReference>
<dbReference type="Pfam" id="PF02826">
    <property type="entry name" value="2-Hacid_dh_C"/>
    <property type="match status" value="1"/>
</dbReference>
<evidence type="ECO:0000256" key="1">
    <source>
        <dbReference type="ARBA" id="ARBA00005854"/>
    </source>
</evidence>
<dbReference type="Pfam" id="PF00389">
    <property type="entry name" value="2-Hacid_dh"/>
    <property type="match status" value="1"/>
</dbReference>
<dbReference type="InterPro" id="IPR006140">
    <property type="entry name" value="D-isomer_DH_NAD-bd"/>
</dbReference>
<dbReference type="PANTHER" id="PTHR42789">
    <property type="entry name" value="D-ISOMER SPECIFIC 2-HYDROXYACID DEHYDROGENASE FAMILY PROTEIN (AFU_ORTHOLOGUE AFUA_6G10090)"/>
    <property type="match status" value="1"/>
</dbReference>
<evidence type="ECO:0000313" key="8">
    <source>
        <dbReference type="Proteomes" id="UP000249638"/>
    </source>
</evidence>
<gene>
    <name evidence="7" type="ORF">C7416_10628</name>
</gene>
<organism evidence="7 8">
    <name type="scientific">Cupriavidus phytorum</name>
    <dbReference type="NCBI Taxonomy" id="3024399"/>
    <lineage>
        <taxon>Bacteria</taxon>
        <taxon>Pseudomonadati</taxon>
        <taxon>Pseudomonadota</taxon>
        <taxon>Betaproteobacteria</taxon>
        <taxon>Burkholderiales</taxon>
        <taxon>Burkholderiaceae</taxon>
        <taxon>Cupriavidus</taxon>
    </lineage>
</organism>
<dbReference type="SUPFAM" id="SSF51735">
    <property type="entry name" value="NAD(P)-binding Rossmann-fold domains"/>
    <property type="match status" value="1"/>
</dbReference>
<dbReference type="Gene3D" id="3.40.50.720">
    <property type="entry name" value="NAD(P)-binding Rossmann-like Domain"/>
    <property type="match status" value="2"/>
</dbReference>